<dbReference type="InterPro" id="IPR004601">
    <property type="entry name" value="UvdE"/>
</dbReference>
<evidence type="ECO:0000256" key="3">
    <source>
        <dbReference type="ARBA" id="ARBA00022763"/>
    </source>
</evidence>
<evidence type="ECO:0000256" key="2">
    <source>
        <dbReference type="ARBA" id="ARBA00022759"/>
    </source>
</evidence>
<dbReference type="SUPFAM" id="SSF51658">
    <property type="entry name" value="Xylose isomerase-like"/>
    <property type="match status" value="1"/>
</dbReference>
<evidence type="ECO:0000313" key="7">
    <source>
        <dbReference type="EMBL" id="NMO13863.1"/>
    </source>
</evidence>
<reference evidence="7 8" key="1">
    <citation type="submission" date="2020-04" db="EMBL/GenBank/DDBJ databases">
        <title>Draft genome of Pyxidicoccus fallax type strain.</title>
        <authorList>
            <person name="Whitworth D.E."/>
        </authorList>
    </citation>
    <scope>NUCLEOTIDE SEQUENCE [LARGE SCALE GENOMIC DNA]</scope>
    <source>
        <strain evidence="7 8">DSM 14698</strain>
    </source>
</reference>
<evidence type="ECO:0000256" key="5">
    <source>
        <dbReference type="ARBA" id="ARBA00022801"/>
    </source>
</evidence>
<dbReference type="Proteomes" id="UP000518300">
    <property type="component" value="Unassembled WGS sequence"/>
</dbReference>
<gene>
    <name evidence="7" type="primary">uvsE</name>
    <name evidence="7" type="ORF">HG543_03170</name>
</gene>
<dbReference type="Gene3D" id="3.20.20.150">
    <property type="entry name" value="Divalent-metal-dependent TIM barrel enzymes"/>
    <property type="match status" value="1"/>
</dbReference>
<keyword evidence="3" id="KW-0227">DNA damage</keyword>
<dbReference type="AlphaFoldDB" id="A0A848LAZ6"/>
<accession>A0A848LAZ6</accession>
<dbReference type="EMBL" id="JABBJJ010000009">
    <property type="protein sequence ID" value="NMO13863.1"/>
    <property type="molecule type" value="Genomic_DNA"/>
</dbReference>
<keyword evidence="2 7" id="KW-0255">Endonuclease</keyword>
<dbReference type="InterPro" id="IPR036237">
    <property type="entry name" value="Xyl_isomerase-like_sf"/>
</dbReference>
<keyword evidence="6" id="KW-0234">DNA repair</keyword>
<keyword evidence="5" id="KW-0378">Hydrolase</keyword>
<dbReference type="RefSeq" id="WP_169343145.1">
    <property type="nucleotide sequence ID" value="NZ_JABBJJ010000009.1"/>
</dbReference>
<evidence type="ECO:0000256" key="6">
    <source>
        <dbReference type="ARBA" id="ARBA00023204"/>
    </source>
</evidence>
<dbReference type="PANTHER" id="PTHR31290">
    <property type="entry name" value="UV-DAMAGE ENDONUCLEASE"/>
    <property type="match status" value="1"/>
</dbReference>
<dbReference type="GO" id="GO:0009411">
    <property type="term" value="P:response to UV"/>
    <property type="evidence" value="ECO:0007669"/>
    <property type="project" value="InterPro"/>
</dbReference>
<keyword evidence="8" id="KW-1185">Reference proteome</keyword>
<dbReference type="Pfam" id="PF03851">
    <property type="entry name" value="UvdE"/>
    <property type="match status" value="1"/>
</dbReference>
<protein>
    <submittedName>
        <fullName evidence="7">UV DNA damage repair endonuclease UvsE</fullName>
    </submittedName>
</protein>
<sequence>MPNLKSMEGLTTYRLGYVANCLTLGVGASHTCRLATATPQRLEALTAQNLEELEQILLFNEARGIEVFRIGSSLVPFASHKVNTLTWWKTFAKTFDHLARIARRSNQRLSMHPSPAGASLSSRHPHVREAALVELRYGARVLDLLEAGPEARVVLHVGGAAPTREEALAAAHRFLDEMPEDLRNRITIEHDDKVWSAREVLPLAREHGVPMVGDNLHNAVLPSDPEMSLKELVREAAATWTALDLRPKFHLASQKADGRPGAHSDFVDPADFRAMVSALVGPADFMLEAKEKDRALFALRQLGVKRQQVKGQGAAAP</sequence>
<dbReference type="GO" id="GO:0016787">
    <property type="term" value="F:hydrolase activity"/>
    <property type="evidence" value="ECO:0007669"/>
    <property type="project" value="UniProtKB-KW"/>
</dbReference>
<keyword evidence="4" id="KW-0228">DNA excision</keyword>
<organism evidence="7 8">
    <name type="scientific">Pyxidicoccus fallax</name>
    <dbReference type="NCBI Taxonomy" id="394095"/>
    <lineage>
        <taxon>Bacteria</taxon>
        <taxon>Pseudomonadati</taxon>
        <taxon>Myxococcota</taxon>
        <taxon>Myxococcia</taxon>
        <taxon>Myxococcales</taxon>
        <taxon>Cystobacterineae</taxon>
        <taxon>Myxococcaceae</taxon>
        <taxon>Pyxidicoccus</taxon>
    </lineage>
</organism>
<comment type="caution">
    <text evidence="7">The sequence shown here is derived from an EMBL/GenBank/DDBJ whole genome shotgun (WGS) entry which is preliminary data.</text>
</comment>
<dbReference type="PANTHER" id="PTHR31290:SF5">
    <property type="entry name" value="UV-DAMAGE ENDONUCLEASE"/>
    <property type="match status" value="1"/>
</dbReference>
<evidence type="ECO:0000256" key="4">
    <source>
        <dbReference type="ARBA" id="ARBA00022769"/>
    </source>
</evidence>
<evidence type="ECO:0000256" key="1">
    <source>
        <dbReference type="ARBA" id="ARBA00022722"/>
    </source>
</evidence>
<dbReference type="NCBIfam" id="TIGR00629">
    <property type="entry name" value="uvde"/>
    <property type="match status" value="1"/>
</dbReference>
<keyword evidence="1" id="KW-0540">Nuclease</keyword>
<evidence type="ECO:0000313" key="8">
    <source>
        <dbReference type="Proteomes" id="UP000518300"/>
    </source>
</evidence>
<proteinExistence type="predicted"/>
<dbReference type="GO" id="GO:0004519">
    <property type="term" value="F:endonuclease activity"/>
    <property type="evidence" value="ECO:0007669"/>
    <property type="project" value="UniProtKB-KW"/>
</dbReference>
<dbReference type="GO" id="GO:0006289">
    <property type="term" value="P:nucleotide-excision repair"/>
    <property type="evidence" value="ECO:0007669"/>
    <property type="project" value="InterPro"/>
</dbReference>
<name>A0A848LAZ6_9BACT</name>